<dbReference type="GeneID" id="40311360"/>
<name>A0A2A9M5G2_BESBE</name>
<dbReference type="EMBL" id="NWUJ01000050">
    <property type="protein sequence ID" value="PFH30883.1"/>
    <property type="molecule type" value="Genomic_DNA"/>
</dbReference>
<evidence type="ECO:0000256" key="2">
    <source>
        <dbReference type="ARBA" id="ARBA00022692"/>
    </source>
</evidence>
<feature type="domain" description="Heme-copper oxidase subunit III family profile" evidence="6">
    <location>
        <begin position="1"/>
        <end position="54"/>
    </location>
</feature>
<dbReference type="KEGG" id="bbes:BESB_064320"/>
<dbReference type="GO" id="GO:0004129">
    <property type="term" value="F:cytochrome-c oxidase activity"/>
    <property type="evidence" value="ECO:0007669"/>
    <property type="project" value="InterPro"/>
</dbReference>
<evidence type="ECO:0000313" key="8">
    <source>
        <dbReference type="Proteomes" id="UP000224006"/>
    </source>
</evidence>
<sequence length="119" mass="13078">MTFTLVVAFLMLVCTEYLGLSLYINDNAFGNGLFILTGIHFSHVIVGAILVFFTQSIYSSLVTYMPTSSIMLSKSKAVLSSPVGVVVYCNHKELGCLYLITGVIFSILGTIMSLFIRFE</sequence>
<gene>
    <name evidence="7" type="ORF">BESB_064320</name>
</gene>
<reference evidence="7 8" key="1">
    <citation type="submission" date="2017-09" db="EMBL/GenBank/DDBJ databases">
        <title>Genome sequencing of Besnoitia besnoiti strain Bb-Ger1.</title>
        <authorList>
            <person name="Schares G."/>
            <person name="Venepally P."/>
            <person name="Lorenzi H.A."/>
        </authorList>
    </citation>
    <scope>NUCLEOTIDE SEQUENCE [LARGE SCALE GENOMIC DNA]</scope>
    <source>
        <strain evidence="7 8">Bb-Ger1</strain>
    </source>
</reference>
<evidence type="ECO:0000256" key="1">
    <source>
        <dbReference type="ARBA" id="ARBA00004141"/>
    </source>
</evidence>
<evidence type="ECO:0000313" key="7">
    <source>
        <dbReference type="EMBL" id="PFH30883.1"/>
    </source>
</evidence>
<keyword evidence="4 5" id="KW-0472">Membrane</keyword>
<organism evidence="7 8">
    <name type="scientific">Besnoitia besnoiti</name>
    <name type="common">Apicomplexan protozoan</name>
    <dbReference type="NCBI Taxonomy" id="94643"/>
    <lineage>
        <taxon>Eukaryota</taxon>
        <taxon>Sar</taxon>
        <taxon>Alveolata</taxon>
        <taxon>Apicomplexa</taxon>
        <taxon>Conoidasida</taxon>
        <taxon>Coccidia</taxon>
        <taxon>Eucoccidiorida</taxon>
        <taxon>Eimeriorina</taxon>
        <taxon>Sarcocystidae</taxon>
        <taxon>Besnoitia</taxon>
    </lineage>
</organism>
<dbReference type="AlphaFoldDB" id="A0A2A9M5G2"/>
<comment type="subcellular location">
    <subcellularLocation>
        <location evidence="1">Membrane</location>
        <topology evidence="1">Multi-pass membrane protein</topology>
    </subcellularLocation>
</comment>
<proteinExistence type="predicted"/>
<dbReference type="SUPFAM" id="SSF81452">
    <property type="entry name" value="Cytochrome c oxidase subunit III-like"/>
    <property type="match status" value="1"/>
</dbReference>
<feature type="transmembrane region" description="Helical" evidence="5">
    <location>
        <begin position="33"/>
        <end position="58"/>
    </location>
</feature>
<keyword evidence="3 5" id="KW-1133">Transmembrane helix</keyword>
<dbReference type="Proteomes" id="UP000224006">
    <property type="component" value="Unassembled WGS sequence"/>
</dbReference>
<feature type="transmembrane region" description="Helical" evidence="5">
    <location>
        <begin position="96"/>
        <end position="116"/>
    </location>
</feature>
<dbReference type="VEuPathDB" id="ToxoDB:BESB_064320"/>
<dbReference type="Pfam" id="PF00510">
    <property type="entry name" value="COX3"/>
    <property type="match status" value="1"/>
</dbReference>
<dbReference type="InterPro" id="IPR035973">
    <property type="entry name" value="Cyt_c_oxidase_su3-like_sf"/>
</dbReference>
<dbReference type="GO" id="GO:0022904">
    <property type="term" value="P:respiratory electron transport chain"/>
    <property type="evidence" value="ECO:0007669"/>
    <property type="project" value="InterPro"/>
</dbReference>
<comment type="caution">
    <text evidence="7">The sequence shown here is derived from an EMBL/GenBank/DDBJ whole genome shotgun (WGS) entry which is preliminary data.</text>
</comment>
<evidence type="ECO:0000259" key="6">
    <source>
        <dbReference type="Pfam" id="PF00510"/>
    </source>
</evidence>
<protein>
    <recommendedName>
        <fullName evidence="6">Heme-copper oxidase subunit III family profile domain-containing protein</fullName>
    </recommendedName>
</protein>
<evidence type="ECO:0000256" key="5">
    <source>
        <dbReference type="SAM" id="Phobius"/>
    </source>
</evidence>
<evidence type="ECO:0000256" key="3">
    <source>
        <dbReference type="ARBA" id="ARBA00022989"/>
    </source>
</evidence>
<dbReference type="InterPro" id="IPR000298">
    <property type="entry name" value="Cyt_c_oxidase-like_su3"/>
</dbReference>
<dbReference type="RefSeq" id="XP_029214893.1">
    <property type="nucleotide sequence ID" value="XM_029364827.1"/>
</dbReference>
<evidence type="ECO:0000256" key="4">
    <source>
        <dbReference type="ARBA" id="ARBA00023136"/>
    </source>
</evidence>
<feature type="transmembrane region" description="Helical" evidence="5">
    <location>
        <begin position="6"/>
        <end position="24"/>
    </location>
</feature>
<dbReference type="Gene3D" id="1.20.120.80">
    <property type="entry name" value="Cytochrome c oxidase, subunit III, four-helix bundle"/>
    <property type="match status" value="1"/>
</dbReference>
<keyword evidence="2 5" id="KW-0812">Transmembrane</keyword>
<accession>A0A2A9M5G2</accession>
<keyword evidence="8" id="KW-1185">Reference proteome</keyword>
<dbReference type="InterPro" id="IPR013833">
    <property type="entry name" value="Cyt_c_oxidase_su3_a-hlx"/>
</dbReference>
<dbReference type="GO" id="GO:0016020">
    <property type="term" value="C:membrane"/>
    <property type="evidence" value="ECO:0007669"/>
    <property type="project" value="UniProtKB-SubCell"/>
</dbReference>